<dbReference type="GO" id="GO:0005634">
    <property type="term" value="C:nucleus"/>
    <property type="evidence" value="ECO:0007669"/>
    <property type="project" value="UniProtKB-SubCell"/>
</dbReference>
<dbReference type="EMBL" id="JAEFCI010002736">
    <property type="protein sequence ID" value="KAG5462033.1"/>
    <property type="molecule type" value="Genomic_DNA"/>
</dbReference>
<comment type="caution">
    <text evidence="4">The sequence shown here is derived from an EMBL/GenBank/DDBJ whole genome shotgun (WGS) entry which is preliminary data.</text>
</comment>
<evidence type="ECO:0000259" key="3">
    <source>
        <dbReference type="PROSITE" id="PS50013"/>
    </source>
</evidence>
<dbReference type="PROSITE" id="PS00598">
    <property type="entry name" value="CHROMO_1"/>
    <property type="match status" value="1"/>
</dbReference>
<dbReference type="InterPro" id="IPR000953">
    <property type="entry name" value="Chromo/chromo_shadow_dom"/>
</dbReference>
<keyword evidence="2" id="KW-0539">Nucleus</keyword>
<evidence type="ECO:0000313" key="5">
    <source>
        <dbReference type="Proteomes" id="UP000673691"/>
    </source>
</evidence>
<protein>
    <submittedName>
        <fullName evidence="4">Chromo domain-like protein</fullName>
    </submittedName>
</protein>
<dbReference type="Proteomes" id="UP000673691">
    <property type="component" value="Unassembled WGS sequence"/>
</dbReference>
<reference evidence="4 5" key="1">
    <citation type="journal article" name="Sci. Rep.">
        <title>Genome-scale phylogenetic analyses confirm Olpidium as the closest living zoosporic fungus to the non-flagellated, terrestrial fungi.</title>
        <authorList>
            <person name="Chang Y."/>
            <person name="Rochon D."/>
            <person name="Sekimoto S."/>
            <person name="Wang Y."/>
            <person name="Chovatia M."/>
            <person name="Sandor L."/>
            <person name="Salamov A."/>
            <person name="Grigoriev I.V."/>
            <person name="Stajich J.E."/>
            <person name="Spatafora J.W."/>
        </authorList>
    </citation>
    <scope>NUCLEOTIDE SEQUENCE [LARGE SCALE GENOMIC DNA]</scope>
    <source>
        <strain evidence="4">S191</strain>
    </source>
</reference>
<gene>
    <name evidence="4" type="ORF">BJ554DRAFT_5684</name>
</gene>
<dbReference type="InterPro" id="IPR023780">
    <property type="entry name" value="Chromo_domain"/>
</dbReference>
<feature type="domain" description="Chromo" evidence="3">
    <location>
        <begin position="84"/>
        <end position="141"/>
    </location>
</feature>
<dbReference type="PRINTS" id="PR00504">
    <property type="entry name" value="CHROMODOMAIN"/>
</dbReference>
<dbReference type="PROSITE" id="PS50013">
    <property type="entry name" value="CHROMO_2"/>
    <property type="match status" value="1"/>
</dbReference>
<sequence length="141" mass="16270">MIDRSGINLRNTTLAAKYRARYFGPYRVEEVLANDNYRLDMPTGVRLHPVFHTSILRSYRNPAEIPVSRAVSRPDPINAAGDDFEVERVVGQRQRQGRTQYLVRWTGYDASEDTWEPAEHLRGARQAVRELRAQETVLDIT</sequence>
<comment type="subcellular location">
    <subcellularLocation>
        <location evidence="1">Nucleus</location>
    </subcellularLocation>
</comment>
<dbReference type="Gene3D" id="2.40.50.40">
    <property type="match status" value="1"/>
</dbReference>
<name>A0A8H7ZZT6_9FUNG</name>
<dbReference type="InterPro" id="IPR023779">
    <property type="entry name" value="Chromodomain_CS"/>
</dbReference>
<dbReference type="InterPro" id="IPR056924">
    <property type="entry name" value="SH3_Tf2-1"/>
</dbReference>
<dbReference type="Pfam" id="PF24626">
    <property type="entry name" value="SH3_Tf2-1"/>
    <property type="match status" value="1"/>
</dbReference>
<dbReference type="AlphaFoldDB" id="A0A8H7ZZT6"/>
<evidence type="ECO:0000256" key="2">
    <source>
        <dbReference type="ARBA" id="ARBA00023242"/>
    </source>
</evidence>
<evidence type="ECO:0000313" key="4">
    <source>
        <dbReference type="EMBL" id="KAG5462033.1"/>
    </source>
</evidence>
<proteinExistence type="predicted"/>
<dbReference type="InterPro" id="IPR016197">
    <property type="entry name" value="Chromo-like_dom_sf"/>
</dbReference>
<dbReference type="InterPro" id="IPR017984">
    <property type="entry name" value="Chromo_dom_subgr"/>
</dbReference>
<accession>A0A8H7ZZT6</accession>
<dbReference type="OrthoDB" id="2553898at2759"/>
<dbReference type="SMART" id="SM00298">
    <property type="entry name" value="CHROMO"/>
    <property type="match status" value="1"/>
</dbReference>
<dbReference type="InterPro" id="IPR051219">
    <property type="entry name" value="Heterochromatin_chromo-domain"/>
</dbReference>
<dbReference type="CDD" id="cd00024">
    <property type="entry name" value="CD_CSD"/>
    <property type="match status" value="1"/>
</dbReference>
<evidence type="ECO:0000256" key="1">
    <source>
        <dbReference type="ARBA" id="ARBA00004123"/>
    </source>
</evidence>
<dbReference type="Pfam" id="PF00385">
    <property type="entry name" value="Chromo"/>
    <property type="match status" value="1"/>
</dbReference>
<dbReference type="PANTHER" id="PTHR22812">
    <property type="entry name" value="CHROMOBOX PROTEIN"/>
    <property type="match status" value="1"/>
</dbReference>
<dbReference type="SUPFAM" id="SSF54160">
    <property type="entry name" value="Chromo domain-like"/>
    <property type="match status" value="1"/>
</dbReference>
<keyword evidence="5" id="KW-1185">Reference proteome</keyword>
<organism evidence="4 5">
    <name type="scientific">Olpidium bornovanus</name>
    <dbReference type="NCBI Taxonomy" id="278681"/>
    <lineage>
        <taxon>Eukaryota</taxon>
        <taxon>Fungi</taxon>
        <taxon>Fungi incertae sedis</taxon>
        <taxon>Olpidiomycota</taxon>
        <taxon>Olpidiomycotina</taxon>
        <taxon>Olpidiomycetes</taxon>
        <taxon>Olpidiales</taxon>
        <taxon>Olpidiaceae</taxon>
        <taxon>Olpidium</taxon>
    </lineage>
</organism>